<dbReference type="GO" id="GO:0005509">
    <property type="term" value="F:calcium ion binding"/>
    <property type="evidence" value="ECO:0007669"/>
    <property type="project" value="InterPro"/>
</dbReference>
<dbReference type="PROSITE" id="PS50222">
    <property type="entry name" value="EF_HAND_2"/>
    <property type="match status" value="1"/>
</dbReference>
<sequence>MEKPLPEGKPSQIDGAKNGEKQPDGYKQLSYKNSANVTSFGKLKLLSRLTIQELRAIQRSFPIILLDTVELKRDIEQFCELLSSIVIDGNKAEFRELFDTIDTDKEGFVDWDKFCSHMQRDYQEKDDRLKTTQVPQWREMKNINSPHKESIQKITMLMNPPRYVTVSKEGVAVIWNLNMKPFRTIRVTTEPDGVKQRDLWITDFVPMQNIYKLVLAMTSKEIAIYDLSSKSEFLCQYRIRGLKSTPISLNFWSNPEQPNESILVFGDVAGCVNALIFCESTISLFDRSAQASSNQQDITLIVDIGDIAKGHYKNCRFAFHEGHTEWTRQVMYTGVLDCFISCATNYKNALVLGWMEKTKSTMRTTVFKISQGVNAFDYNEKLNLI</sequence>
<dbReference type="PANTHER" id="PTHR44324">
    <property type="entry name" value="WD40 REPEAT DOMAIN 95"/>
    <property type="match status" value="1"/>
</dbReference>
<proteinExistence type="predicted"/>
<name>A0A7D9IQK1_PARCT</name>
<dbReference type="Gene3D" id="2.130.10.10">
    <property type="entry name" value="YVTN repeat-like/Quinoprotein amine dehydrogenase"/>
    <property type="match status" value="1"/>
</dbReference>
<dbReference type="SUPFAM" id="SSF47473">
    <property type="entry name" value="EF-hand"/>
    <property type="match status" value="1"/>
</dbReference>
<dbReference type="InterPro" id="IPR015943">
    <property type="entry name" value="WD40/YVTN_repeat-like_dom_sf"/>
</dbReference>
<dbReference type="AlphaFoldDB" id="A0A7D9IQK1"/>
<dbReference type="InterPro" id="IPR036322">
    <property type="entry name" value="WD40_repeat_dom_sf"/>
</dbReference>
<keyword evidence="3" id="KW-1185">Reference proteome</keyword>
<evidence type="ECO:0000313" key="2">
    <source>
        <dbReference type="EMBL" id="CAB4012505.1"/>
    </source>
</evidence>
<dbReference type="EMBL" id="CACRXK020007536">
    <property type="protein sequence ID" value="CAB4012505.1"/>
    <property type="molecule type" value="Genomic_DNA"/>
</dbReference>
<dbReference type="Gene3D" id="1.10.238.10">
    <property type="entry name" value="EF-hand"/>
    <property type="match status" value="1"/>
</dbReference>
<evidence type="ECO:0000256" key="1">
    <source>
        <dbReference type="ARBA" id="ARBA00022737"/>
    </source>
</evidence>
<dbReference type="OrthoDB" id="10251381at2759"/>
<dbReference type="SUPFAM" id="SSF50978">
    <property type="entry name" value="WD40 repeat-like"/>
    <property type="match status" value="1"/>
</dbReference>
<dbReference type="InterPro" id="IPR002048">
    <property type="entry name" value="EF_hand_dom"/>
</dbReference>
<dbReference type="InterPro" id="IPR011992">
    <property type="entry name" value="EF-hand-dom_pair"/>
</dbReference>
<evidence type="ECO:0000313" key="3">
    <source>
        <dbReference type="Proteomes" id="UP001152795"/>
    </source>
</evidence>
<reference evidence="2" key="1">
    <citation type="submission" date="2020-04" db="EMBL/GenBank/DDBJ databases">
        <authorList>
            <person name="Alioto T."/>
            <person name="Alioto T."/>
            <person name="Gomez Garrido J."/>
        </authorList>
    </citation>
    <scope>NUCLEOTIDE SEQUENCE</scope>
    <source>
        <strain evidence="2">A484AB</strain>
    </source>
</reference>
<comment type="caution">
    <text evidence="2">The sequence shown here is derived from an EMBL/GenBank/DDBJ whole genome shotgun (WGS) entry which is preliminary data.</text>
</comment>
<dbReference type="Proteomes" id="UP001152795">
    <property type="component" value="Unassembled WGS sequence"/>
</dbReference>
<accession>A0A7D9IQK1</accession>
<protein>
    <submittedName>
        <fullName evidence="2">WD repeat-containing 49</fullName>
    </submittedName>
</protein>
<dbReference type="PANTHER" id="PTHR44324:SF1">
    <property type="entry name" value="WD REPEAT-CONTAINING PROTEIN 49"/>
    <property type="match status" value="1"/>
</dbReference>
<organism evidence="2 3">
    <name type="scientific">Paramuricea clavata</name>
    <name type="common">Red gorgonian</name>
    <name type="synonym">Violescent sea-whip</name>
    <dbReference type="NCBI Taxonomy" id="317549"/>
    <lineage>
        <taxon>Eukaryota</taxon>
        <taxon>Metazoa</taxon>
        <taxon>Cnidaria</taxon>
        <taxon>Anthozoa</taxon>
        <taxon>Octocorallia</taxon>
        <taxon>Malacalcyonacea</taxon>
        <taxon>Plexauridae</taxon>
        <taxon>Paramuricea</taxon>
    </lineage>
</organism>
<gene>
    <name evidence="2" type="ORF">PACLA_8A078112</name>
</gene>
<keyword evidence="1" id="KW-0677">Repeat</keyword>
<feature type="non-terminal residue" evidence="2">
    <location>
        <position position="1"/>
    </location>
</feature>
<dbReference type="InterPro" id="IPR051242">
    <property type="entry name" value="WD-EF-hand_domain"/>
</dbReference>